<evidence type="ECO:0000256" key="4">
    <source>
        <dbReference type="ARBA" id="ARBA00022723"/>
    </source>
</evidence>
<keyword evidence="6" id="KW-0560">Oxidoreductase</keyword>
<evidence type="ECO:0000313" key="9">
    <source>
        <dbReference type="EMBL" id="GGJ79827.1"/>
    </source>
</evidence>
<keyword evidence="4 7" id="KW-0479">Metal-binding</keyword>
<evidence type="ECO:0000256" key="1">
    <source>
        <dbReference type="ARBA" id="ARBA00001947"/>
    </source>
</evidence>
<dbReference type="SUPFAM" id="SSF50129">
    <property type="entry name" value="GroES-like"/>
    <property type="match status" value="1"/>
</dbReference>
<dbReference type="Pfam" id="PF00107">
    <property type="entry name" value="ADH_zinc_N"/>
    <property type="match status" value="1"/>
</dbReference>
<dbReference type="EC" id="1.1.1.1" evidence="3"/>
<dbReference type="InterPro" id="IPR013149">
    <property type="entry name" value="ADH-like_C"/>
</dbReference>
<reference evidence="10" key="1">
    <citation type="journal article" date="2019" name="Int. J. Syst. Evol. Microbiol.">
        <title>The Global Catalogue of Microorganisms (GCM) 10K type strain sequencing project: providing services to taxonomists for standard genome sequencing and annotation.</title>
        <authorList>
            <consortium name="The Broad Institute Genomics Platform"/>
            <consortium name="The Broad Institute Genome Sequencing Center for Infectious Disease"/>
            <person name="Wu L."/>
            <person name="Ma J."/>
        </authorList>
    </citation>
    <scope>NUCLEOTIDE SEQUENCE [LARGE SCALE GENOMIC DNA]</scope>
    <source>
        <strain evidence="10">CGMCC 4.7275</strain>
    </source>
</reference>
<evidence type="ECO:0000256" key="5">
    <source>
        <dbReference type="ARBA" id="ARBA00022833"/>
    </source>
</evidence>
<comment type="cofactor">
    <cofactor evidence="1 7">
        <name>Zn(2+)</name>
        <dbReference type="ChEBI" id="CHEBI:29105"/>
    </cofactor>
</comment>
<sequence>MRIAVEACGICHSDVPIIAGYVPGTTFPMTPGHEIAGRVEAVGAGVDEWQPGDRVAAGYIAGTCGHCDACRAGDGINCPEAQTPGVSYPGGFADTIVVPANGLARIPDGLASAHAAALACAGLTAFNAFRNSGATPGDLVAVLGLGGVGHLGVQLAGAMGFVTAVVTRGPQKAELARELGADHPIDSESRDAALALQELGGAKVVLASTTDAKAISSAVGGLGRRGELVVAGLPAENLEIGALDLIFGTKRVYGIISGTPLDREQTFRFALNTGIKPRIEELPLENAAEAYAKMLSGEARFRMVLTTGR</sequence>
<dbReference type="InterPro" id="IPR020843">
    <property type="entry name" value="ER"/>
</dbReference>
<comment type="similarity">
    <text evidence="2 7">Belongs to the zinc-containing alcohol dehydrogenase family.</text>
</comment>
<comment type="caution">
    <text evidence="9">The sequence shown here is derived from an EMBL/GenBank/DDBJ whole genome shotgun (WGS) entry which is preliminary data.</text>
</comment>
<dbReference type="InterPro" id="IPR013154">
    <property type="entry name" value="ADH-like_N"/>
</dbReference>
<accession>A0ABQ2DZ14</accession>
<dbReference type="SMART" id="SM00829">
    <property type="entry name" value="PKS_ER"/>
    <property type="match status" value="1"/>
</dbReference>
<proteinExistence type="inferred from homology"/>
<keyword evidence="5 7" id="KW-0862">Zinc</keyword>
<dbReference type="SUPFAM" id="SSF51735">
    <property type="entry name" value="NAD(P)-binding Rossmann-fold domains"/>
    <property type="match status" value="1"/>
</dbReference>
<organism evidence="9 10">
    <name type="scientific">Streptomyces camponoticapitis</name>
    <dbReference type="NCBI Taxonomy" id="1616125"/>
    <lineage>
        <taxon>Bacteria</taxon>
        <taxon>Bacillati</taxon>
        <taxon>Actinomycetota</taxon>
        <taxon>Actinomycetes</taxon>
        <taxon>Kitasatosporales</taxon>
        <taxon>Streptomycetaceae</taxon>
        <taxon>Streptomyces</taxon>
    </lineage>
</organism>
<dbReference type="Proteomes" id="UP000660265">
    <property type="component" value="Unassembled WGS sequence"/>
</dbReference>
<dbReference type="InterPro" id="IPR036291">
    <property type="entry name" value="NAD(P)-bd_dom_sf"/>
</dbReference>
<keyword evidence="10" id="KW-1185">Reference proteome</keyword>
<evidence type="ECO:0000256" key="7">
    <source>
        <dbReference type="RuleBase" id="RU361277"/>
    </source>
</evidence>
<dbReference type="Gene3D" id="3.90.180.10">
    <property type="entry name" value="Medium-chain alcohol dehydrogenases, catalytic domain"/>
    <property type="match status" value="1"/>
</dbReference>
<protein>
    <recommendedName>
        <fullName evidence="3">alcohol dehydrogenase</fullName>
        <ecNumber evidence="3">1.1.1.1</ecNumber>
    </recommendedName>
</protein>
<dbReference type="EMBL" id="BMMV01000002">
    <property type="protein sequence ID" value="GGJ79827.1"/>
    <property type="molecule type" value="Genomic_DNA"/>
</dbReference>
<dbReference type="Pfam" id="PF08240">
    <property type="entry name" value="ADH_N"/>
    <property type="match status" value="1"/>
</dbReference>
<dbReference type="PANTHER" id="PTHR42940:SF7">
    <property type="entry name" value="ALCOHOL DEHYDROGENASE-LIKE N-TERMINAL DOMAIN-CONTAINING PROTEIN"/>
    <property type="match status" value="1"/>
</dbReference>
<evidence type="ECO:0000313" key="10">
    <source>
        <dbReference type="Proteomes" id="UP000660265"/>
    </source>
</evidence>
<evidence type="ECO:0000259" key="8">
    <source>
        <dbReference type="SMART" id="SM00829"/>
    </source>
</evidence>
<dbReference type="Gene3D" id="3.40.50.720">
    <property type="entry name" value="NAD(P)-binding Rossmann-like Domain"/>
    <property type="match status" value="1"/>
</dbReference>
<name>A0ABQ2DZ14_9ACTN</name>
<dbReference type="PROSITE" id="PS00059">
    <property type="entry name" value="ADH_ZINC"/>
    <property type="match status" value="1"/>
</dbReference>
<gene>
    <name evidence="9" type="ORF">GCM10011583_09330</name>
</gene>
<evidence type="ECO:0000256" key="3">
    <source>
        <dbReference type="ARBA" id="ARBA00013190"/>
    </source>
</evidence>
<evidence type="ECO:0000256" key="2">
    <source>
        <dbReference type="ARBA" id="ARBA00008072"/>
    </source>
</evidence>
<dbReference type="InterPro" id="IPR002328">
    <property type="entry name" value="ADH_Zn_CS"/>
</dbReference>
<dbReference type="InterPro" id="IPR011032">
    <property type="entry name" value="GroES-like_sf"/>
</dbReference>
<dbReference type="PANTHER" id="PTHR42940">
    <property type="entry name" value="ALCOHOL DEHYDROGENASE 1-RELATED"/>
    <property type="match status" value="1"/>
</dbReference>
<feature type="domain" description="Enoyl reductase (ER)" evidence="8">
    <location>
        <begin position="1"/>
        <end position="305"/>
    </location>
</feature>
<evidence type="ECO:0000256" key="6">
    <source>
        <dbReference type="ARBA" id="ARBA00023002"/>
    </source>
</evidence>